<proteinExistence type="predicted"/>
<dbReference type="Proteomes" id="UP000032142">
    <property type="component" value="Unassembled WGS sequence"/>
</dbReference>
<protein>
    <submittedName>
        <fullName evidence="1">Uncharacterized protein</fullName>
    </submittedName>
</protein>
<reference evidence="2" key="1">
    <citation type="submission" date="2014-09" db="EMBL/GenBank/DDBJ databases">
        <authorList>
            <person name="Mudge J."/>
            <person name="Ramaraj T."/>
            <person name="Lindquist I.E."/>
            <person name="Bharti A.K."/>
            <person name="Sundararajan A."/>
            <person name="Cameron C.T."/>
            <person name="Woodward J.E."/>
            <person name="May G.D."/>
            <person name="Brubaker C."/>
            <person name="Broadhvest J."/>
            <person name="Wilkins T.A."/>
        </authorList>
    </citation>
    <scope>NUCLEOTIDE SEQUENCE</scope>
    <source>
        <strain evidence="2">cv. AKA8401</strain>
    </source>
</reference>
<dbReference type="EMBL" id="JRRC01432785">
    <property type="protein sequence ID" value="KHG05553.1"/>
    <property type="molecule type" value="Genomic_DNA"/>
</dbReference>
<evidence type="ECO:0000313" key="2">
    <source>
        <dbReference type="Proteomes" id="UP000032142"/>
    </source>
</evidence>
<evidence type="ECO:0000313" key="1">
    <source>
        <dbReference type="EMBL" id="KHG05553.1"/>
    </source>
</evidence>
<comment type="caution">
    <text evidence="1">The sequence shown here is derived from an EMBL/GenBank/DDBJ whole genome shotgun (WGS) entry which is preliminary data.</text>
</comment>
<sequence length="31" mass="3371">MYCQSSQSHLCLYLLGVIPSDAPDKASSQLD</sequence>
<gene>
    <name evidence="1" type="ORF">F383_30649</name>
</gene>
<dbReference type="AlphaFoldDB" id="A0A0B0MTV7"/>
<accession>A0A0B0MTV7</accession>
<name>A0A0B0MTV7_GOSAR</name>
<keyword evidence="2" id="KW-1185">Reference proteome</keyword>
<organism evidence="1 2">
    <name type="scientific">Gossypium arboreum</name>
    <name type="common">Tree cotton</name>
    <name type="synonym">Gossypium nanking</name>
    <dbReference type="NCBI Taxonomy" id="29729"/>
    <lineage>
        <taxon>Eukaryota</taxon>
        <taxon>Viridiplantae</taxon>
        <taxon>Streptophyta</taxon>
        <taxon>Embryophyta</taxon>
        <taxon>Tracheophyta</taxon>
        <taxon>Spermatophyta</taxon>
        <taxon>Magnoliopsida</taxon>
        <taxon>eudicotyledons</taxon>
        <taxon>Gunneridae</taxon>
        <taxon>Pentapetalae</taxon>
        <taxon>rosids</taxon>
        <taxon>malvids</taxon>
        <taxon>Malvales</taxon>
        <taxon>Malvaceae</taxon>
        <taxon>Malvoideae</taxon>
        <taxon>Gossypium</taxon>
    </lineage>
</organism>